<organism evidence="6 7">
    <name type="scientific">Microbispora amethystogenes</name>
    <dbReference type="NCBI Taxonomy" id="1427754"/>
    <lineage>
        <taxon>Bacteria</taxon>
        <taxon>Bacillati</taxon>
        <taxon>Actinomycetota</taxon>
        <taxon>Actinomycetes</taxon>
        <taxon>Streptosporangiales</taxon>
        <taxon>Streptosporangiaceae</taxon>
        <taxon>Microbispora</taxon>
    </lineage>
</organism>
<dbReference type="InterPro" id="IPR013149">
    <property type="entry name" value="ADH-like_C"/>
</dbReference>
<evidence type="ECO:0000256" key="3">
    <source>
        <dbReference type="RuleBase" id="RU364000"/>
    </source>
</evidence>
<reference evidence="6 7" key="1">
    <citation type="submission" date="2021-01" db="EMBL/GenBank/DDBJ databases">
        <title>Whole genome shotgun sequence of Microbispora amethystogenes NBRC 101907.</title>
        <authorList>
            <person name="Komaki H."/>
            <person name="Tamura T."/>
        </authorList>
    </citation>
    <scope>NUCLEOTIDE SEQUENCE [LARGE SCALE GENOMIC DNA]</scope>
    <source>
        <strain evidence="6 7">NBRC 101907</strain>
    </source>
</reference>
<dbReference type="PANTHER" id="PTHR44154">
    <property type="entry name" value="QUINONE OXIDOREDUCTASE"/>
    <property type="match status" value="1"/>
</dbReference>
<dbReference type="InterPro" id="IPR051603">
    <property type="entry name" value="Zinc-ADH_QOR/CCCR"/>
</dbReference>
<keyword evidence="3" id="KW-0479">Metal-binding</keyword>
<keyword evidence="2" id="KW-0521">NADP</keyword>
<dbReference type="CDD" id="cd08252">
    <property type="entry name" value="AL_MDR"/>
    <property type="match status" value="1"/>
</dbReference>
<dbReference type="InterPro" id="IPR011032">
    <property type="entry name" value="GroES-like_sf"/>
</dbReference>
<dbReference type="SUPFAM" id="SSF50129">
    <property type="entry name" value="GroES-like"/>
    <property type="match status" value="1"/>
</dbReference>
<gene>
    <name evidence="6" type="ORF">Mam01_14580</name>
</gene>
<feature type="domain" description="Enoyl reductase (ER)" evidence="5">
    <location>
        <begin position="61"/>
        <end position="381"/>
    </location>
</feature>
<dbReference type="InterPro" id="IPR014182">
    <property type="entry name" value="ADH_Zn_typ-1"/>
</dbReference>
<dbReference type="Pfam" id="PF00107">
    <property type="entry name" value="ADH_zinc_N"/>
    <property type="match status" value="1"/>
</dbReference>
<name>A0ABQ4F8Z8_9ACTN</name>
<evidence type="ECO:0000313" key="7">
    <source>
        <dbReference type="Proteomes" id="UP000651728"/>
    </source>
</evidence>
<evidence type="ECO:0000313" key="6">
    <source>
        <dbReference type="EMBL" id="GIH31294.1"/>
    </source>
</evidence>
<dbReference type="Gene3D" id="3.90.180.10">
    <property type="entry name" value="Medium-chain alcohol dehydrogenases, catalytic domain"/>
    <property type="match status" value="1"/>
</dbReference>
<dbReference type="PANTHER" id="PTHR44154:SF1">
    <property type="entry name" value="QUINONE OXIDOREDUCTASE"/>
    <property type="match status" value="1"/>
</dbReference>
<evidence type="ECO:0000256" key="4">
    <source>
        <dbReference type="SAM" id="MobiDB-lite"/>
    </source>
</evidence>
<keyword evidence="3" id="KW-0862">Zinc</keyword>
<dbReference type="InterPro" id="IPR020843">
    <property type="entry name" value="ER"/>
</dbReference>
<dbReference type="Proteomes" id="UP000651728">
    <property type="component" value="Unassembled WGS sequence"/>
</dbReference>
<dbReference type="NCBIfam" id="TIGR02817">
    <property type="entry name" value="adh_fam_1"/>
    <property type="match status" value="1"/>
</dbReference>
<sequence>MVSRWVLVSLVGNQASVDTVPPVPPSRTTGAESVKSEGTDMTENRNETMPAVAYRRSLPVDDPESLLDVELPVPVPGPRDLLVRVEAVAVNPVDYKVRRSSDPGGEPKVLGWDAAGTVVAVGDEVELFEAGDEVYYAGAIDRPGANSLFHVVDERVVGHKPATLSFTEAAALPLTSLTAWEGLFERLGLRGDALGQTGSLLVTAAAGGVGSIVVQLARALTGLTVIGTASRPETVEFARRMGAHHVVDHRGPLAKQLAEVAPEGVSHVFSTAGTDRNLAAYAEALAPFGRIVAIDDHDSLDVGVLKQKSIAFHWELMFTHSLFGTPDQVNQHRILDRVARLVDAGVVVTTANRDLGPVNAANLREAHRILESGTAIGKITLTGF</sequence>
<keyword evidence="3" id="KW-0560">Oxidoreductase</keyword>
<dbReference type="Pfam" id="PF08240">
    <property type="entry name" value="ADH_N"/>
    <property type="match status" value="1"/>
</dbReference>
<dbReference type="EMBL" id="BOOB01000009">
    <property type="protein sequence ID" value="GIH31294.1"/>
    <property type="molecule type" value="Genomic_DNA"/>
</dbReference>
<evidence type="ECO:0000259" key="5">
    <source>
        <dbReference type="SMART" id="SM00829"/>
    </source>
</evidence>
<proteinExistence type="inferred from homology"/>
<evidence type="ECO:0000256" key="1">
    <source>
        <dbReference type="ARBA" id="ARBA00010371"/>
    </source>
</evidence>
<keyword evidence="7" id="KW-1185">Reference proteome</keyword>
<dbReference type="Gene3D" id="3.40.50.720">
    <property type="entry name" value="NAD(P)-binding Rossmann-like Domain"/>
    <property type="match status" value="1"/>
</dbReference>
<dbReference type="SMART" id="SM00829">
    <property type="entry name" value="PKS_ER"/>
    <property type="match status" value="1"/>
</dbReference>
<accession>A0ABQ4F8Z8</accession>
<feature type="compositionally biased region" description="Basic and acidic residues" evidence="4">
    <location>
        <begin position="34"/>
        <end position="43"/>
    </location>
</feature>
<protein>
    <recommendedName>
        <fullName evidence="3">Zinc-type alcohol dehydrogenase-like protein</fullName>
    </recommendedName>
</protein>
<comment type="caution">
    <text evidence="6">The sequence shown here is derived from an EMBL/GenBank/DDBJ whole genome shotgun (WGS) entry which is preliminary data.</text>
</comment>
<feature type="region of interest" description="Disordered" evidence="4">
    <location>
        <begin position="16"/>
        <end position="43"/>
    </location>
</feature>
<evidence type="ECO:0000256" key="2">
    <source>
        <dbReference type="ARBA" id="ARBA00022857"/>
    </source>
</evidence>
<dbReference type="InterPro" id="IPR036291">
    <property type="entry name" value="NAD(P)-bd_dom_sf"/>
</dbReference>
<dbReference type="InterPro" id="IPR013154">
    <property type="entry name" value="ADH-like_N"/>
</dbReference>
<comment type="similarity">
    <text evidence="1 3">Belongs to the zinc-containing alcohol dehydrogenase family. Quinone oxidoreductase subfamily.</text>
</comment>
<dbReference type="SUPFAM" id="SSF51735">
    <property type="entry name" value="NAD(P)-binding Rossmann-fold domains"/>
    <property type="match status" value="1"/>
</dbReference>